<evidence type="ECO:0000313" key="1">
    <source>
        <dbReference type="EMBL" id="QDU33472.1"/>
    </source>
</evidence>
<name>A0A517YTH6_9BACT</name>
<dbReference type="InterPro" id="IPR015947">
    <property type="entry name" value="PUA-like_sf"/>
</dbReference>
<dbReference type="SUPFAM" id="SSF88697">
    <property type="entry name" value="PUA domain-like"/>
    <property type="match status" value="1"/>
</dbReference>
<dbReference type="RefSeq" id="WP_145076531.1">
    <property type="nucleotide sequence ID" value="NZ_CP036425.1"/>
</dbReference>
<dbReference type="EMBL" id="CP036425">
    <property type="protein sequence ID" value="QDU33472.1"/>
    <property type="molecule type" value="Genomic_DNA"/>
</dbReference>
<reference evidence="1 2" key="1">
    <citation type="submission" date="2019-02" db="EMBL/GenBank/DDBJ databases">
        <title>Deep-cultivation of Planctomycetes and their phenomic and genomic characterization uncovers novel biology.</title>
        <authorList>
            <person name="Wiegand S."/>
            <person name="Jogler M."/>
            <person name="Boedeker C."/>
            <person name="Pinto D."/>
            <person name="Vollmers J."/>
            <person name="Rivas-Marin E."/>
            <person name="Kohn T."/>
            <person name="Peeters S.H."/>
            <person name="Heuer A."/>
            <person name="Rast P."/>
            <person name="Oberbeckmann S."/>
            <person name="Bunk B."/>
            <person name="Jeske O."/>
            <person name="Meyerdierks A."/>
            <person name="Storesund J.E."/>
            <person name="Kallscheuer N."/>
            <person name="Luecker S."/>
            <person name="Lage O.M."/>
            <person name="Pohl T."/>
            <person name="Merkel B.J."/>
            <person name="Hornburger P."/>
            <person name="Mueller R.-W."/>
            <person name="Bruemmer F."/>
            <person name="Labrenz M."/>
            <person name="Spormann A.M."/>
            <person name="Op den Camp H."/>
            <person name="Overmann J."/>
            <person name="Amann R."/>
            <person name="Jetten M.S.M."/>
            <person name="Mascher T."/>
            <person name="Medema M.H."/>
            <person name="Devos D.P."/>
            <person name="Kaster A.-K."/>
            <person name="Ovreas L."/>
            <person name="Rohde M."/>
            <person name="Galperin M.Y."/>
            <person name="Jogler C."/>
        </authorList>
    </citation>
    <scope>NUCLEOTIDE SEQUENCE [LARGE SCALE GENOMIC DNA]</scope>
    <source>
        <strain evidence="1 2">KS4</strain>
    </source>
</reference>
<keyword evidence="2" id="KW-1185">Reference proteome</keyword>
<gene>
    <name evidence="1" type="ORF">KS4_15200</name>
</gene>
<evidence type="ECO:0008006" key="3">
    <source>
        <dbReference type="Google" id="ProtNLM"/>
    </source>
</evidence>
<dbReference type="OrthoDB" id="9800495at2"/>
<evidence type="ECO:0000313" key="2">
    <source>
        <dbReference type="Proteomes" id="UP000317369"/>
    </source>
</evidence>
<accession>A0A517YTH6</accession>
<dbReference type="KEGG" id="pcor:KS4_15200"/>
<dbReference type="Proteomes" id="UP000317369">
    <property type="component" value="Chromosome"/>
</dbReference>
<sequence length="167" mass="19006">MCQSLPLFSETPSVNRITPDDCIVLSLHPNAWQMVLSGQKSYEFRRRFRRHPTLAFIYVTVPVKAIAGAILLDNSIEGTAKQIADIADAAIPGNYQSVYDYFITKNHGLAIPIRHVCQIRTPLSLEYLRQTYQFTAPQFYLTLKNRIDLLNELLHAANISINKLMLD</sequence>
<proteinExistence type="predicted"/>
<protein>
    <recommendedName>
        <fullName evidence="3">ASCH domain-containing protein</fullName>
    </recommendedName>
</protein>
<organism evidence="1 2">
    <name type="scientific">Poriferisphaera corsica</name>
    <dbReference type="NCBI Taxonomy" id="2528020"/>
    <lineage>
        <taxon>Bacteria</taxon>
        <taxon>Pseudomonadati</taxon>
        <taxon>Planctomycetota</taxon>
        <taxon>Phycisphaerae</taxon>
        <taxon>Phycisphaerales</taxon>
        <taxon>Phycisphaeraceae</taxon>
        <taxon>Poriferisphaera</taxon>
    </lineage>
</organism>
<dbReference type="AlphaFoldDB" id="A0A517YTH6"/>